<dbReference type="SUPFAM" id="SSF46626">
    <property type="entry name" value="Cytochrome c"/>
    <property type="match status" value="3"/>
</dbReference>
<organism evidence="13 14">
    <name type="scientific">Erwinia aphidicola</name>
    <dbReference type="NCBI Taxonomy" id="68334"/>
    <lineage>
        <taxon>Bacteria</taxon>
        <taxon>Pseudomonadati</taxon>
        <taxon>Pseudomonadota</taxon>
        <taxon>Gammaproteobacteria</taxon>
        <taxon>Enterobacterales</taxon>
        <taxon>Erwiniaceae</taxon>
        <taxon>Erwinia</taxon>
    </lineage>
</organism>
<dbReference type="Gene3D" id="1.10.760.10">
    <property type="entry name" value="Cytochrome c-like domain"/>
    <property type="match status" value="2"/>
</dbReference>
<evidence type="ECO:0000313" key="13">
    <source>
        <dbReference type="EMBL" id="MEI2682536.1"/>
    </source>
</evidence>
<dbReference type="RefSeq" id="WP_336203224.1">
    <property type="nucleotide sequence ID" value="NZ_JBANEI010000008.1"/>
</dbReference>
<comment type="subcellular location">
    <subcellularLocation>
        <location evidence="1">Cell membrane</location>
    </subcellularLocation>
</comment>
<evidence type="ECO:0000256" key="6">
    <source>
        <dbReference type="ARBA" id="ARBA00022729"/>
    </source>
</evidence>
<keyword evidence="9 11" id="KW-0408">Iron</keyword>
<proteinExistence type="predicted"/>
<evidence type="ECO:0000256" key="3">
    <source>
        <dbReference type="ARBA" id="ARBA00022475"/>
    </source>
</evidence>
<keyword evidence="6" id="KW-0732">Signal</keyword>
<dbReference type="PRINTS" id="PR00605">
    <property type="entry name" value="CYTCHROMECIC"/>
</dbReference>
<dbReference type="Proteomes" id="UP001306592">
    <property type="component" value="Unassembled WGS sequence"/>
</dbReference>
<keyword evidence="5 11" id="KW-0479">Metal-binding</keyword>
<keyword evidence="2" id="KW-0813">Transport</keyword>
<keyword evidence="4 11" id="KW-0349">Heme</keyword>
<evidence type="ECO:0000259" key="12">
    <source>
        <dbReference type="PROSITE" id="PS51007"/>
    </source>
</evidence>
<reference evidence="13 14" key="1">
    <citation type="submission" date="2024-02" db="EMBL/GenBank/DDBJ databases">
        <title>First report Erwinia aphidicola in onion in Chile.</title>
        <authorList>
            <person name="Valenzuela M."/>
            <person name="Pena M."/>
            <person name="Dutta B."/>
        </authorList>
    </citation>
    <scope>NUCLEOTIDE SEQUENCE [LARGE SCALE GENOMIC DNA]</scope>
    <source>
        <strain evidence="13 14">QCJ3A</strain>
    </source>
</reference>
<keyword evidence="7" id="KW-0677">Repeat</keyword>
<evidence type="ECO:0000256" key="5">
    <source>
        <dbReference type="ARBA" id="ARBA00022723"/>
    </source>
</evidence>
<accession>A0ABU8DGT2</accession>
<sequence>MGWKEIAIALPLTLIVIAWGITLVIPPPQTAAVKQSISATPELIQRGAYLARVGDCVACHSQPGKPPFSGGAPIPSPIGGMVPPNITPDKQFGIGTLSYADFDNAVRQGIRKDGTTLYPAMPWPSYRRISHHDMQALYAYFIHGIDAVPCASAKNSIPWPLSLRWPVTWWRWLFAPKTGPVTQNAPEDPVKLGAYYVEGLGHCGACHTPRAATLQEVAYDDSDRHYLSGAQVIDGYAAPSLRAELRSGLGNWQRDELVELLKTGVTDNAATFGPMSDVVSHSTQYMTQPDLQAMTDYLRSLSPAIQQPQLFYSTRTFTAFSRGDLSKAGAEVYLKNCSGCHLTNGLGYRKKFPALAVNSAVNSADPAGLISIVLNGATQPASASPGPYYSMPGFAGRLNDRQIADVLSFIRSSWGNQSAAVPETAVSVLRKPLPAAQP</sequence>
<dbReference type="EMBL" id="JBANEI010000008">
    <property type="protein sequence ID" value="MEI2682536.1"/>
    <property type="molecule type" value="Genomic_DNA"/>
</dbReference>
<dbReference type="InterPro" id="IPR008168">
    <property type="entry name" value="Cyt_C_IC"/>
</dbReference>
<keyword evidence="8" id="KW-0249">Electron transport</keyword>
<dbReference type="Pfam" id="PF00034">
    <property type="entry name" value="Cytochrom_C"/>
    <property type="match status" value="1"/>
</dbReference>
<evidence type="ECO:0000313" key="14">
    <source>
        <dbReference type="Proteomes" id="UP001306592"/>
    </source>
</evidence>
<name>A0ABU8DGT2_ERWAP</name>
<gene>
    <name evidence="13" type="ORF">V8N49_12825</name>
</gene>
<evidence type="ECO:0000256" key="8">
    <source>
        <dbReference type="ARBA" id="ARBA00022982"/>
    </source>
</evidence>
<keyword evidence="14" id="KW-1185">Reference proteome</keyword>
<dbReference type="PANTHER" id="PTHR35008">
    <property type="entry name" value="BLL4482 PROTEIN-RELATED"/>
    <property type="match status" value="1"/>
</dbReference>
<dbReference type="InterPro" id="IPR036909">
    <property type="entry name" value="Cyt_c-like_dom_sf"/>
</dbReference>
<feature type="domain" description="Cytochrome c" evidence="12">
    <location>
        <begin position="188"/>
        <end position="302"/>
    </location>
</feature>
<dbReference type="InterPro" id="IPR014353">
    <property type="entry name" value="Membr-bd_ADH_cyt_c"/>
</dbReference>
<feature type="domain" description="Cytochrome c" evidence="12">
    <location>
        <begin position="324"/>
        <end position="414"/>
    </location>
</feature>
<evidence type="ECO:0000256" key="11">
    <source>
        <dbReference type="PROSITE-ProRule" id="PRU00433"/>
    </source>
</evidence>
<feature type="domain" description="Cytochrome c" evidence="12">
    <location>
        <begin position="42"/>
        <end position="145"/>
    </location>
</feature>
<dbReference type="PROSITE" id="PS51007">
    <property type="entry name" value="CYTC"/>
    <property type="match status" value="3"/>
</dbReference>
<evidence type="ECO:0000256" key="2">
    <source>
        <dbReference type="ARBA" id="ARBA00022448"/>
    </source>
</evidence>
<keyword evidence="10" id="KW-0472">Membrane</keyword>
<evidence type="ECO:0000256" key="10">
    <source>
        <dbReference type="ARBA" id="ARBA00023136"/>
    </source>
</evidence>
<dbReference type="PANTHER" id="PTHR35008:SF8">
    <property type="entry name" value="ALCOHOL DEHYDROGENASE CYTOCHROME C SUBUNIT"/>
    <property type="match status" value="1"/>
</dbReference>
<evidence type="ECO:0000256" key="1">
    <source>
        <dbReference type="ARBA" id="ARBA00004236"/>
    </source>
</evidence>
<evidence type="ECO:0000256" key="7">
    <source>
        <dbReference type="ARBA" id="ARBA00022737"/>
    </source>
</evidence>
<dbReference type="PIRSF" id="PIRSF000018">
    <property type="entry name" value="Mb_ADH_cyt_c"/>
    <property type="match status" value="1"/>
</dbReference>
<keyword evidence="3" id="KW-1003">Cell membrane</keyword>
<comment type="caution">
    <text evidence="13">The sequence shown here is derived from an EMBL/GenBank/DDBJ whole genome shotgun (WGS) entry which is preliminary data.</text>
</comment>
<evidence type="ECO:0000256" key="4">
    <source>
        <dbReference type="ARBA" id="ARBA00022617"/>
    </source>
</evidence>
<protein>
    <submittedName>
        <fullName evidence="13">Cytochrome c</fullName>
    </submittedName>
</protein>
<evidence type="ECO:0000256" key="9">
    <source>
        <dbReference type="ARBA" id="ARBA00023004"/>
    </source>
</evidence>
<dbReference type="InterPro" id="IPR009056">
    <property type="entry name" value="Cyt_c-like_dom"/>
</dbReference>
<dbReference type="InterPro" id="IPR051459">
    <property type="entry name" value="Cytochrome_c-type_DH"/>
</dbReference>